<sequence length="1127" mass="119129">MKTHTKSFIKTIVIICLCFFSFNELYSQVRVPFTQRTAAETPGQTVYSIKGDFTLIGNTNLMLQNYGLNTNNSNNTMVAVDIDGDPSTSNSSSATLNFSTENGAIPDCSKIIYAGLYWTGRTSSSNVTLAKRSVKFKHANQTSYQDIVADVNDIYFPGDNNMYAAYAEVTEIVKANGTGQYFTGNVEVSTGNGGTTGYYGGWGLVVVYENDLMEWRDITVFDGYAYLVGSQTTSNQLDVNGFNAIEYGPVNVKLGVIAGEGDRGISGDYLEIWEDSDNDEVIDNNEWTRLEHSGNSTGNFFNSSIQTGGNVRNPNLVNNTGLDISMFYIDNTNNDIIDNGDTNTSFRYGSTQDTYIIFNIAMAIDAFVPSIDGQVAINNIDGDTTVTEPYTINPGETTQFDIDIHNNGNEALEDFLIQIPIPDAGIYVPGSIQYQVNAPASTTNTPYYDAAIGSNGAIVWDFGDLPEGANISDVLASLSFQVEASTNCQAFNPPNCAPSISLASAFMTGTGAVSQSPFFIKFNSGYQEAPCTAYPITEPIIISVIPSLEIDSEASNLTVECDGAGNTSEVNDWLATAGGATVVGDCSITWTNNYNEVTANQCGAAGSTTVTFTATDSCGNTTTTSALLTIEDTTPPDLSNCSVTNETLECNGTDNETIADDWNAANILALQTCPIDNCNTSATYTITSNYNFDNLVSTCGAGGTIEVIYTGSDDCGNEASITAILTLEDSTGPDLSNCAVTNETLECNGTDNETIADNWNAANILELQTCPVDDCNATATYTVVSNYDFANLDSTCGAGGTIEVIYTGSDDCGNEATITATLTLNDSIGPDLTACTVVDETIECDGTNNETIANDWNAANILALQSCGTDSCDTDAVFDVTSDYAFTNLDSTCGAGGTILVTYTVSDDCDNETVLTATLTLNDSTGPDLTSCTVVNETIECDGTNNEILADDWNAANILALQSCGTDSCDTDATFGVTSDYAFANLASTCGLGGTITVNYTVSDDCGNDTTLTAVLTLNDSIGPDLTVCTDVTDESVDCTADQNETIADAWHAANILALESCGTDSCDTDGLYTVTSNYDFNNLNVVCGPCGSIPVTYTVADDCGNESTITVTLSFGDATGPDLTAC</sequence>
<keyword evidence="2" id="KW-1185">Reference proteome</keyword>
<dbReference type="Proteomes" id="UP001597467">
    <property type="component" value="Unassembled WGS sequence"/>
</dbReference>
<reference evidence="2" key="1">
    <citation type="journal article" date="2019" name="Int. J. Syst. Evol. Microbiol.">
        <title>The Global Catalogue of Microorganisms (GCM) 10K type strain sequencing project: providing services to taxonomists for standard genome sequencing and annotation.</title>
        <authorList>
            <consortium name="The Broad Institute Genomics Platform"/>
            <consortium name="The Broad Institute Genome Sequencing Center for Infectious Disease"/>
            <person name="Wu L."/>
            <person name="Ma J."/>
        </authorList>
    </citation>
    <scope>NUCLEOTIDE SEQUENCE [LARGE SCALE GENOMIC DNA]</scope>
    <source>
        <strain evidence="2">KCTC 42808</strain>
    </source>
</reference>
<evidence type="ECO:0008006" key="3">
    <source>
        <dbReference type="Google" id="ProtNLM"/>
    </source>
</evidence>
<comment type="caution">
    <text evidence="1">The sequence shown here is derived from an EMBL/GenBank/DDBJ whole genome shotgun (WGS) entry which is preliminary data.</text>
</comment>
<evidence type="ECO:0000313" key="2">
    <source>
        <dbReference type="Proteomes" id="UP001597467"/>
    </source>
</evidence>
<gene>
    <name evidence="1" type="ORF">ACFSSB_02920</name>
</gene>
<organism evidence="1 2">
    <name type="scientific">Lacinutrix gracilariae</name>
    <dbReference type="NCBI Taxonomy" id="1747198"/>
    <lineage>
        <taxon>Bacteria</taxon>
        <taxon>Pseudomonadati</taxon>
        <taxon>Bacteroidota</taxon>
        <taxon>Flavobacteriia</taxon>
        <taxon>Flavobacteriales</taxon>
        <taxon>Flavobacteriaceae</taxon>
        <taxon>Lacinutrix</taxon>
    </lineage>
</organism>
<proteinExistence type="predicted"/>
<dbReference type="EMBL" id="JBHULM010000007">
    <property type="protein sequence ID" value="MFD2541258.1"/>
    <property type="molecule type" value="Genomic_DNA"/>
</dbReference>
<name>A0ABW5JYM6_9FLAO</name>
<feature type="non-terminal residue" evidence="1">
    <location>
        <position position="1127"/>
    </location>
</feature>
<accession>A0ABW5JYM6</accession>
<evidence type="ECO:0000313" key="1">
    <source>
        <dbReference type="EMBL" id="MFD2541258.1"/>
    </source>
</evidence>
<protein>
    <recommendedName>
        <fullName evidence="3">HYR domain-containing protein</fullName>
    </recommendedName>
</protein>